<dbReference type="GO" id="GO:0005743">
    <property type="term" value="C:mitochondrial inner membrane"/>
    <property type="evidence" value="ECO:0007669"/>
    <property type="project" value="TreeGrafter"/>
</dbReference>
<comment type="caution">
    <text evidence="2">The sequence shown here is derived from an EMBL/GenBank/DDBJ whole genome shotgun (WGS) entry which is preliminary data.</text>
</comment>
<evidence type="ECO:0000256" key="1">
    <source>
        <dbReference type="SAM" id="MobiDB-lite"/>
    </source>
</evidence>
<proteinExistence type="predicted"/>
<keyword evidence="3" id="KW-1185">Reference proteome</keyword>
<dbReference type="InterPro" id="IPR018786">
    <property type="entry name" value="Mit_KHE1"/>
</dbReference>
<dbReference type="PANTHER" id="PTHR28062:SF1">
    <property type="entry name" value="TRANSMEMBRANE PROTEIN"/>
    <property type="match status" value="1"/>
</dbReference>
<sequence>MRLFLLPLSTRRTLLYAQRLNVVTASQDRNYLDRGTAWAAKTWASWEKQDAGWKRKVVDYGNHAFRRIPYQEWGLKSVPPLSSRRRAEEMEGTEKVELCYPASIVSQARAEGILRTLATERQSLHRKRLIWCCIGMPISAPFALVPVIPNLPFFYLLYRAWSHWRAMAGGKHIQWLLEKKLVKPAPSKVLDDLYATHAAAPEEPHHKEQTLLTQKEVQTFSSDLDIPALEIELERAIWQVEQSLEDPSQATPKDAVVGPGIEISDMAKSGATESHPPESKSGGKDDKKDQ</sequence>
<accession>A0A9P9F2K5</accession>
<dbReference type="GO" id="GO:0006813">
    <property type="term" value="P:potassium ion transport"/>
    <property type="evidence" value="ECO:0007669"/>
    <property type="project" value="TreeGrafter"/>
</dbReference>
<organism evidence="2 3">
    <name type="scientific">Dactylonectria estremocensis</name>
    <dbReference type="NCBI Taxonomy" id="1079267"/>
    <lineage>
        <taxon>Eukaryota</taxon>
        <taxon>Fungi</taxon>
        <taxon>Dikarya</taxon>
        <taxon>Ascomycota</taxon>
        <taxon>Pezizomycotina</taxon>
        <taxon>Sordariomycetes</taxon>
        <taxon>Hypocreomycetidae</taxon>
        <taxon>Hypocreales</taxon>
        <taxon>Nectriaceae</taxon>
        <taxon>Dactylonectria</taxon>
    </lineage>
</organism>
<feature type="region of interest" description="Disordered" evidence="1">
    <location>
        <begin position="244"/>
        <end position="290"/>
    </location>
</feature>
<dbReference type="OrthoDB" id="5562676at2759"/>
<dbReference type="PANTHER" id="PTHR28062">
    <property type="entry name" value="K+-H+ EXCHANGE-LIKE PROTEIN"/>
    <property type="match status" value="1"/>
</dbReference>
<name>A0A9P9F2K5_9HYPO</name>
<evidence type="ECO:0000313" key="2">
    <source>
        <dbReference type="EMBL" id="KAH7149917.1"/>
    </source>
</evidence>
<dbReference type="Proteomes" id="UP000717696">
    <property type="component" value="Unassembled WGS sequence"/>
</dbReference>
<protein>
    <submittedName>
        <fullName evidence="2">Mitochondrial K+-H+ exchange-related-domain-containing protein</fullName>
    </submittedName>
</protein>
<gene>
    <name evidence="2" type="ORF">B0J13DRAFT_278551</name>
</gene>
<dbReference type="EMBL" id="JAGMUU010000006">
    <property type="protein sequence ID" value="KAH7149917.1"/>
    <property type="molecule type" value="Genomic_DNA"/>
</dbReference>
<dbReference type="Pfam" id="PF10173">
    <property type="entry name" value="Mit_KHE1"/>
    <property type="match status" value="1"/>
</dbReference>
<dbReference type="AlphaFoldDB" id="A0A9P9F2K5"/>
<feature type="compositionally biased region" description="Basic and acidic residues" evidence="1">
    <location>
        <begin position="275"/>
        <end position="290"/>
    </location>
</feature>
<reference evidence="2" key="1">
    <citation type="journal article" date="2021" name="Nat. Commun.">
        <title>Genetic determinants of endophytism in the Arabidopsis root mycobiome.</title>
        <authorList>
            <person name="Mesny F."/>
            <person name="Miyauchi S."/>
            <person name="Thiergart T."/>
            <person name="Pickel B."/>
            <person name="Atanasova L."/>
            <person name="Karlsson M."/>
            <person name="Huettel B."/>
            <person name="Barry K.W."/>
            <person name="Haridas S."/>
            <person name="Chen C."/>
            <person name="Bauer D."/>
            <person name="Andreopoulos W."/>
            <person name="Pangilinan J."/>
            <person name="LaButti K."/>
            <person name="Riley R."/>
            <person name="Lipzen A."/>
            <person name="Clum A."/>
            <person name="Drula E."/>
            <person name="Henrissat B."/>
            <person name="Kohler A."/>
            <person name="Grigoriev I.V."/>
            <person name="Martin F.M."/>
            <person name="Hacquard S."/>
        </authorList>
    </citation>
    <scope>NUCLEOTIDE SEQUENCE</scope>
    <source>
        <strain evidence="2">MPI-CAGE-AT-0021</strain>
    </source>
</reference>
<dbReference type="GO" id="GO:1902600">
    <property type="term" value="P:proton transmembrane transport"/>
    <property type="evidence" value="ECO:0007669"/>
    <property type="project" value="TreeGrafter"/>
</dbReference>
<evidence type="ECO:0000313" key="3">
    <source>
        <dbReference type="Proteomes" id="UP000717696"/>
    </source>
</evidence>